<evidence type="ECO:0000256" key="8">
    <source>
        <dbReference type="SAM" id="MobiDB-lite"/>
    </source>
</evidence>
<comment type="similarity">
    <text evidence="1">Belongs to the peptidase C1 family.</text>
</comment>
<sequence length="937" mass="104244">MEYSLLFYAVVLLPLAQSLTDTGLIEFINSNQSSWIAGMNFHNQTKEEILPLFHGVLGLHPDPNFTVPMVTHNIDQTTIPVNFDARNTWPYCANIIGNIRNQGTCGSCWAFSVAEVMSDRLCIQSGGKVNVQLAPEDILTCCHTCGNYCFGGYTGSAFQYVQMYGVIQYCIFGCKPYGASEYYYNTASPCQQTCSNTLYQTPYSSDKHFGTNYYQINPSELQIQAEIFAKGSVEADFTVYQDFWYYQSGVYYHTSGQYTGQHAIKIIGWGTENGSPYWLVANSWGKNWGSLGGFFKILRGRNECGIEQRVLAGNSRMSFPGGYILLLALASKFDVPLLDSVVGGDAGGRNQNPDLWRIITKNPLSLLIGSESAKSDPSSGINPKGKGQATIANPKQPAGKKTSGSKKRVRSSTTTPPAAEKQKRMRRQETTSREHSYREVAASHLRVPVIDVQHPLGKLTADQVEIVQNGLMGALNRQFDQCLVSGKQAAIFRGIKYTGEILRKTCEDEVSLKWLQQTVRSLTHLWEGAQLNVVPLAELPRLVRATLWIPGPPVDAEVVFRRLEGQNQWAHIKKWLLFHHEAKPEAASPGNLLVFGLGMDEAKIIRGREGRINYMLSSFNLKLKENEASAQEGRTPKEDVETPGDEASTSGGGPARDICLVSSRQVWDFLVAELALQQINFIQINLQHCRMATTVLCRRLDKMQNTIAIIQKPWIVKSRIAGLSNLNGTVVSGTTIESPRTCIYIPRKIKAVLLPQVSSRDVTAVDIGRGEEQLVIASVYLLQGAQEPCPTWEMANLVIHCDTGNINLIIDWEVYKEHRKEFKKELRKRKRETWRSFSSGITSTASAARLKRVLSKDHTHQQGFLKKEDGTFTATLEESAELLLQTMFPGSTRTTSHSKRDVAGTQPSPKDWALAAKELFLLLLLLANLVLSPGRVL</sequence>
<evidence type="ECO:0000256" key="2">
    <source>
        <dbReference type="ARBA" id="ARBA00022670"/>
    </source>
</evidence>
<dbReference type="GO" id="GO:0008234">
    <property type="term" value="F:cysteine-type peptidase activity"/>
    <property type="evidence" value="ECO:0007669"/>
    <property type="project" value="UniProtKB-KW"/>
</dbReference>
<feature type="chain" id="PRO_5041434181" description="Peptidase C1A papain C-terminal domain-containing protein" evidence="9">
    <location>
        <begin position="19"/>
        <end position="937"/>
    </location>
</feature>
<dbReference type="InterPro" id="IPR000169">
    <property type="entry name" value="Pept_cys_AS"/>
</dbReference>
<dbReference type="SUPFAM" id="SSF54001">
    <property type="entry name" value="Cysteine proteinases"/>
    <property type="match status" value="1"/>
</dbReference>
<keyword evidence="6" id="KW-0865">Zymogen</keyword>
<evidence type="ECO:0000256" key="4">
    <source>
        <dbReference type="ARBA" id="ARBA00022801"/>
    </source>
</evidence>
<feature type="compositionally biased region" description="Basic and acidic residues" evidence="8">
    <location>
        <begin position="427"/>
        <end position="438"/>
    </location>
</feature>
<keyword evidence="5" id="KW-0788">Thiol protease</keyword>
<reference evidence="11" key="1">
    <citation type="journal article" date="2023" name="G3 (Bethesda)">
        <title>Whole genome assemblies of Zophobas morio and Tenebrio molitor.</title>
        <authorList>
            <person name="Kaur S."/>
            <person name="Stinson S.A."/>
            <person name="diCenzo G.C."/>
        </authorList>
    </citation>
    <scope>NUCLEOTIDE SEQUENCE</scope>
    <source>
        <strain evidence="11">QUZm001</strain>
    </source>
</reference>
<accession>A0AA38MBB9</accession>
<dbReference type="PROSITE" id="PS00139">
    <property type="entry name" value="THIOL_PROTEASE_CYS"/>
    <property type="match status" value="1"/>
</dbReference>
<dbReference type="InterPro" id="IPR000668">
    <property type="entry name" value="Peptidase_C1A_C"/>
</dbReference>
<evidence type="ECO:0000256" key="5">
    <source>
        <dbReference type="ARBA" id="ARBA00022807"/>
    </source>
</evidence>
<keyword evidence="4" id="KW-0378">Hydrolase</keyword>
<evidence type="ECO:0000256" key="7">
    <source>
        <dbReference type="ARBA" id="ARBA00023157"/>
    </source>
</evidence>
<keyword evidence="3 9" id="KW-0732">Signal</keyword>
<feature type="domain" description="Peptidase C1A papain C-terminal" evidence="10">
    <location>
        <begin position="79"/>
        <end position="314"/>
    </location>
</feature>
<feature type="region of interest" description="Disordered" evidence="8">
    <location>
        <begin position="370"/>
        <end position="439"/>
    </location>
</feature>
<proteinExistence type="inferred from homology"/>
<dbReference type="InterPro" id="IPR031961">
    <property type="entry name" value="DUF4780"/>
</dbReference>
<evidence type="ECO:0000313" key="12">
    <source>
        <dbReference type="Proteomes" id="UP001168821"/>
    </source>
</evidence>
<dbReference type="PANTHER" id="PTHR12411">
    <property type="entry name" value="CYSTEINE PROTEASE FAMILY C1-RELATED"/>
    <property type="match status" value="1"/>
</dbReference>
<dbReference type="Pfam" id="PF16012">
    <property type="entry name" value="DUF4780"/>
    <property type="match status" value="1"/>
</dbReference>
<name>A0AA38MBB9_9CUCU</name>
<dbReference type="EMBL" id="JALNTZ010000006">
    <property type="protein sequence ID" value="KAJ3649881.1"/>
    <property type="molecule type" value="Genomic_DNA"/>
</dbReference>
<evidence type="ECO:0000256" key="6">
    <source>
        <dbReference type="ARBA" id="ARBA00023145"/>
    </source>
</evidence>
<comment type="caution">
    <text evidence="11">The sequence shown here is derived from an EMBL/GenBank/DDBJ whole genome shotgun (WGS) entry which is preliminary data.</text>
</comment>
<dbReference type="CDD" id="cd02620">
    <property type="entry name" value="Peptidase_C1A_CathepsinB"/>
    <property type="match status" value="1"/>
</dbReference>
<keyword evidence="7" id="KW-1015">Disulfide bond</keyword>
<gene>
    <name evidence="11" type="ORF">Zmor_021598</name>
</gene>
<evidence type="ECO:0000256" key="1">
    <source>
        <dbReference type="ARBA" id="ARBA00008455"/>
    </source>
</evidence>
<evidence type="ECO:0000313" key="11">
    <source>
        <dbReference type="EMBL" id="KAJ3649881.1"/>
    </source>
</evidence>
<dbReference type="SMART" id="SM00645">
    <property type="entry name" value="Pept_C1"/>
    <property type="match status" value="1"/>
</dbReference>
<dbReference type="InterPro" id="IPR038765">
    <property type="entry name" value="Papain-like_cys_pep_sf"/>
</dbReference>
<dbReference type="InterPro" id="IPR025660">
    <property type="entry name" value="Pept_his_AS"/>
</dbReference>
<feature type="signal peptide" evidence="9">
    <location>
        <begin position="1"/>
        <end position="18"/>
    </location>
</feature>
<keyword evidence="12" id="KW-1185">Reference proteome</keyword>
<dbReference type="GO" id="GO:0006508">
    <property type="term" value="P:proteolysis"/>
    <property type="evidence" value="ECO:0007669"/>
    <property type="project" value="UniProtKB-KW"/>
</dbReference>
<dbReference type="Gene3D" id="3.60.10.10">
    <property type="entry name" value="Endonuclease/exonuclease/phosphatase"/>
    <property type="match status" value="1"/>
</dbReference>
<dbReference type="FunFam" id="3.90.70.10:FF:000031">
    <property type="entry name" value="Cathepsin B"/>
    <property type="match status" value="1"/>
</dbReference>
<protein>
    <recommendedName>
        <fullName evidence="10">Peptidase C1A papain C-terminal domain-containing protein</fullName>
    </recommendedName>
</protein>
<keyword evidence="2" id="KW-0645">Protease</keyword>
<dbReference type="Pfam" id="PF00112">
    <property type="entry name" value="Peptidase_C1"/>
    <property type="match status" value="1"/>
</dbReference>
<evidence type="ECO:0000259" key="10">
    <source>
        <dbReference type="SMART" id="SM00645"/>
    </source>
</evidence>
<dbReference type="InterPro" id="IPR013128">
    <property type="entry name" value="Peptidase_C1A"/>
</dbReference>
<dbReference type="SUPFAM" id="SSF56219">
    <property type="entry name" value="DNase I-like"/>
    <property type="match status" value="1"/>
</dbReference>
<feature type="region of interest" description="Disordered" evidence="8">
    <location>
        <begin position="627"/>
        <end position="653"/>
    </location>
</feature>
<evidence type="ECO:0000256" key="3">
    <source>
        <dbReference type="ARBA" id="ARBA00022729"/>
    </source>
</evidence>
<dbReference type="InterPro" id="IPR036691">
    <property type="entry name" value="Endo/exonu/phosph_ase_sf"/>
</dbReference>
<dbReference type="Gene3D" id="3.90.70.10">
    <property type="entry name" value="Cysteine proteinases"/>
    <property type="match status" value="1"/>
</dbReference>
<evidence type="ECO:0000256" key="9">
    <source>
        <dbReference type="SAM" id="SignalP"/>
    </source>
</evidence>
<dbReference type="PROSITE" id="PS00639">
    <property type="entry name" value="THIOL_PROTEASE_HIS"/>
    <property type="match status" value="1"/>
</dbReference>
<dbReference type="Proteomes" id="UP001168821">
    <property type="component" value="Unassembled WGS sequence"/>
</dbReference>
<organism evidence="11 12">
    <name type="scientific">Zophobas morio</name>
    <dbReference type="NCBI Taxonomy" id="2755281"/>
    <lineage>
        <taxon>Eukaryota</taxon>
        <taxon>Metazoa</taxon>
        <taxon>Ecdysozoa</taxon>
        <taxon>Arthropoda</taxon>
        <taxon>Hexapoda</taxon>
        <taxon>Insecta</taxon>
        <taxon>Pterygota</taxon>
        <taxon>Neoptera</taxon>
        <taxon>Endopterygota</taxon>
        <taxon>Coleoptera</taxon>
        <taxon>Polyphaga</taxon>
        <taxon>Cucujiformia</taxon>
        <taxon>Tenebrionidae</taxon>
        <taxon>Zophobas</taxon>
    </lineage>
</organism>
<dbReference type="AlphaFoldDB" id="A0AA38MBB9"/>
<dbReference type="PRINTS" id="PR00705">
    <property type="entry name" value="PAPAIN"/>
</dbReference>